<dbReference type="EMBL" id="LPWF01000026">
    <property type="protein sequence ID" value="ODR97383.1"/>
    <property type="molecule type" value="Genomic_DNA"/>
</dbReference>
<sequence>MALAGLAAKAATGLLLGLLSSEQVRASLLAKSGLNEVTNEADKAKMVAAYQNFLSIVQNADFSTQSAFDRALARADEELGKLSVERSFYSRQLDERLPAKSMVMKYAAPPCFSMWAQQPFLAETGCLRYVATAMHISQRKQPAS</sequence>
<evidence type="ECO:0000313" key="2">
    <source>
        <dbReference type="Proteomes" id="UP000094472"/>
    </source>
</evidence>
<dbReference type="RefSeq" id="WP_069441934.1">
    <property type="nucleotide sequence ID" value="NZ_LPWF01000026.1"/>
</dbReference>
<comment type="caution">
    <text evidence="1">The sequence shown here is derived from an EMBL/GenBank/DDBJ whole genome shotgun (WGS) entry which is preliminary data.</text>
</comment>
<dbReference type="STRING" id="1774969.AUC69_12270"/>
<name>A0A1E3VV28_9HYPH</name>
<dbReference type="AlphaFoldDB" id="A0A1E3VV28"/>
<dbReference type="Proteomes" id="UP000094472">
    <property type="component" value="Unassembled WGS sequence"/>
</dbReference>
<reference evidence="1 2" key="1">
    <citation type="journal article" date="2016" name="Environ. Microbiol.">
        <title>New Methyloceanibacter diversity from North Sea sediments includes methanotroph containing solely the soluble methane monooxygenase.</title>
        <authorList>
            <person name="Vekeman B."/>
            <person name="Kerckhof F.M."/>
            <person name="Cremers G."/>
            <person name="de Vos P."/>
            <person name="Vandamme P."/>
            <person name="Boon N."/>
            <person name="Op den Camp H.J."/>
            <person name="Heylen K."/>
        </authorList>
    </citation>
    <scope>NUCLEOTIDE SEQUENCE [LARGE SCALE GENOMIC DNA]</scope>
    <source>
        <strain evidence="1 2">R-67175</strain>
    </source>
</reference>
<accession>A0A1E3VV28</accession>
<keyword evidence="2" id="KW-1185">Reference proteome</keyword>
<organism evidence="1 2">
    <name type="scientific">Methyloceanibacter superfactus</name>
    <dbReference type="NCBI Taxonomy" id="1774969"/>
    <lineage>
        <taxon>Bacteria</taxon>
        <taxon>Pseudomonadati</taxon>
        <taxon>Pseudomonadota</taxon>
        <taxon>Alphaproteobacteria</taxon>
        <taxon>Hyphomicrobiales</taxon>
        <taxon>Hyphomicrobiaceae</taxon>
        <taxon>Methyloceanibacter</taxon>
    </lineage>
</organism>
<protein>
    <submittedName>
        <fullName evidence="1">Uncharacterized protein</fullName>
    </submittedName>
</protein>
<gene>
    <name evidence="1" type="ORF">AUC69_12270</name>
</gene>
<proteinExistence type="predicted"/>
<evidence type="ECO:0000313" key="1">
    <source>
        <dbReference type="EMBL" id="ODR97383.1"/>
    </source>
</evidence>